<dbReference type="Proteomes" id="UP000653305">
    <property type="component" value="Unassembled WGS sequence"/>
</dbReference>
<proteinExistence type="predicted"/>
<comment type="caution">
    <text evidence="1">The sequence shown here is derived from an EMBL/GenBank/DDBJ whole genome shotgun (WGS) entry which is preliminary data.</text>
</comment>
<dbReference type="SUPFAM" id="SSF54001">
    <property type="entry name" value="Cysteine proteinases"/>
    <property type="match status" value="1"/>
</dbReference>
<dbReference type="InterPro" id="IPR038765">
    <property type="entry name" value="Papain-like_cys_pep_sf"/>
</dbReference>
<keyword evidence="2" id="KW-1185">Reference proteome</keyword>
<dbReference type="Gene3D" id="3.90.70.10">
    <property type="entry name" value="Cysteine proteinases"/>
    <property type="match status" value="1"/>
</dbReference>
<reference evidence="1" key="1">
    <citation type="submission" date="2020-07" db="EMBL/GenBank/DDBJ databases">
        <title>Ethylene signaling mediates host invasion by parasitic plants.</title>
        <authorList>
            <person name="Yoshida S."/>
        </authorList>
    </citation>
    <scope>NUCLEOTIDE SEQUENCE</scope>
    <source>
        <strain evidence="1">Okayama</strain>
    </source>
</reference>
<evidence type="ECO:0000313" key="1">
    <source>
        <dbReference type="EMBL" id="GFP93550.1"/>
    </source>
</evidence>
<name>A0A830C1N4_9LAMI</name>
<sequence>MTLSFERYCLIGQLQVEMHCWCGGSTMPDGVCCIPVCEAAFAAYRLSNEVHREGDGDVTLFSPQEMLNHIDAFYPPLADTLKNFPGGFGYPKSLRKAFKYLTEFGVCREDACPYDSKIHRQDSPPLAIPRVFILEYGNLKNVHEVSLHIKEHPLVLAVPFVKYLTSYKKGIYDGPTKVEKNEINDKIDKKKPINKHAFQLIGW</sequence>
<dbReference type="AlphaFoldDB" id="A0A830C1N4"/>
<dbReference type="EMBL" id="BMAC01000319">
    <property type="protein sequence ID" value="GFP93550.1"/>
    <property type="molecule type" value="Genomic_DNA"/>
</dbReference>
<evidence type="ECO:0000313" key="2">
    <source>
        <dbReference type="Proteomes" id="UP000653305"/>
    </source>
</evidence>
<organism evidence="1 2">
    <name type="scientific">Phtheirospermum japonicum</name>
    <dbReference type="NCBI Taxonomy" id="374723"/>
    <lineage>
        <taxon>Eukaryota</taxon>
        <taxon>Viridiplantae</taxon>
        <taxon>Streptophyta</taxon>
        <taxon>Embryophyta</taxon>
        <taxon>Tracheophyta</taxon>
        <taxon>Spermatophyta</taxon>
        <taxon>Magnoliopsida</taxon>
        <taxon>eudicotyledons</taxon>
        <taxon>Gunneridae</taxon>
        <taxon>Pentapetalae</taxon>
        <taxon>asterids</taxon>
        <taxon>lamiids</taxon>
        <taxon>Lamiales</taxon>
        <taxon>Orobanchaceae</taxon>
        <taxon>Orobanchaceae incertae sedis</taxon>
        <taxon>Phtheirospermum</taxon>
    </lineage>
</organism>
<protein>
    <submittedName>
        <fullName evidence="1">Uncharacterized protein</fullName>
    </submittedName>
</protein>
<gene>
    <name evidence="1" type="ORF">PHJA_001499400</name>
</gene>
<accession>A0A830C1N4</accession>